<dbReference type="OrthoDB" id="8594085at2"/>
<proteinExistence type="predicted"/>
<keyword evidence="3" id="KW-1185">Reference proteome</keyword>
<name>A0A1H0RII2_9BURK</name>
<dbReference type="RefSeq" id="WP_092834199.1">
    <property type="nucleotide sequence ID" value="NZ_FNJL01000010.1"/>
</dbReference>
<gene>
    <name evidence="2" type="ORF">SAMN04489708_11058</name>
</gene>
<accession>A0A1H0RII2</accession>
<sequence length="171" mass="18297">MRRTGFRRAPRPAAPAADREQRLAARAARTMAEVRPRASVVVPCAELAPAVPKAAPVRSEAYRRLVAALPCMACGMPGLSQCAHANTGKGMGIKVCDLESFPLCSDRPGTPGCHSLFDQGALLPKAARRAIEPAWIADTQRRIIALGLWPAGIQQPGALPHINPTDDRHDQ</sequence>
<evidence type="ECO:0000313" key="3">
    <source>
        <dbReference type="Proteomes" id="UP000199317"/>
    </source>
</evidence>
<feature type="compositionally biased region" description="Basic residues" evidence="1">
    <location>
        <begin position="1"/>
        <end position="10"/>
    </location>
</feature>
<feature type="region of interest" description="Disordered" evidence="1">
    <location>
        <begin position="1"/>
        <end position="20"/>
    </location>
</feature>
<dbReference type="Proteomes" id="UP000199317">
    <property type="component" value="Unassembled WGS sequence"/>
</dbReference>
<evidence type="ECO:0000256" key="1">
    <source>
        <dbReference type="SAM" id="MobiDB-lite"/>
    </source>
</evidence>
<organism evidence="2 3">
    <name type="scientific">Paracidovorax cattleyae</name>
    <dbReference type="NCBI Taxonomy" id="80868"/>
    <lineage>
        <taxon>Bacteria</taxon>
        <taxon>Pseudomonadati</taxon>
        <taxon>Pseudomonadota</taxon>
        <taxon>Betaproteobacteria</taxon>
        <taxon>Burkholderiales</taxon>
        <taxon>Comamonadaceae</taxon>
        <taxon>Paracidovorax</taxon>
    </lineage>
</organism>
<evidence type="ECO:0000313" key="2">
    <source>
        <dbReference type="EMBL" id="SDP28708.1"/>
    </source>
</evidence>
<protein>
    <submittedName>
        <fullName evidence="2">Uncharacterized protein</fullName>
    </submittedName>
</protein>
<dbReference type="EMBL" id="FNJL01000010">
    <property type="protein sequence ID" value="SDP28708.1"/>
    <property type="molecule type" value="Genomic_DNA"/>
</dbReference>
<dbReference type="Gene3D" id="3.30.50.20">
    <property type="entry name" value="prophage-derive protein ybcO"/>
    <property type="match status" value="1"/>
</dbReference>
<dbReference type="AlphaFoldDB" id="A0A1H0RII2"/>
<reference evidence="3" key="1">
    <citation type="submission" date="2016-10" db="EMBL/GenBank/DDBJ databases">
        <authorList>
            <person name="Varghese N."/>
            <person name="Submissions S."/>
        </authorList>
    </citation>
    <scope>NUCLEOTIDE SEQUENCE [LARGE SCALE GENOMIC DNA]</scope>
    <source>
        <strain evidence="3">DSM 17101</strain>
    </source>
</reference>